<proteinExistence type="predicted"/>
<comment type="caution">
    <text evidence="2">The sequence shown here is derived from an EMBL/GenBank/DDBJ whole genome shotgun (WGS) entry which is preliminary data.</text>
</comment>
<dbReference type="InterPro" id="IPR001173">
    <property type="entry name" value="Glyco_trans_2-like"/>
</dbReference>
<gene>
    <name evidence="2" type="ORF">COW11_05235</name>
</gene>
<dbReference type="Gene3D" id="3.90.550.10">
    <property type="entry name" value="Spore Coat Polysaccharide Biosynthesis Protein SpsA, Chain A"/>
    <property type="match status" value="1"/>
</dbReference>
<evidence type="ECO:0000313" key="2">
    <source>
        <dbReference type="EMBL" id="PIW66073.1"/>
    </source>
</evidence>
<dbReference type="PANTHER" id="PTHR22916">
    <property type="entry name" value="GLYCOSYLTRANSFERASE"/>
    <property type="match status" value="1"/>
</dbReference>
<dbReference type="GO" id="GO:0016758">
    <property type="term" value="F:hexosyltransferase activity"/>
    <property type="evidence" value="ECO:0007669"/>
    <property type="project" value="UniProtKB-ARBA"/>
</dbReference>
<sequence>MLKISVVTPSYNQAQFLEDTIKSVLHRGYANLEYIIIDGGSTDGSVDIIKRYADKLKYWVSEPDNGRGNAVNKGFKHATGDIMAWLGCGDQYFPWTLRVVNEIFTALAQIEWLTTSAFFFWYKSRIPSFGGYKSGFGKELFFNGAYLPGRWSMQQESTFWRRSLWETAGGYVNKDFKIVQDFELWARFWQKAQLYTTSVPLGGIMMHKRQKGYFPEAYNVAKSVLKGCHHNSDIKMFYHNVCYALSRIPILRRLIRSTAFTVNYNCGNDRWIIEKIRARI</sequence>
<name>A0A2J0LKE3_9BACT</name>
<dbReference type="Pfam" id="PF00535">
    <property type="entry name" value="Glycos_transf_2"/>
    <property type="match status" value="1"/>
</dbReference>
<dbReference type="PANTHER" id="PTHR22916:SF65">
    <property type="entry name" value="SLR1065 PROTEIN"/>
    <property type="match status" value="1"/>
</dbReference>
<keyword evidence="2" id="KW-0808">Transferase</keyword>
<organism evidence="2 3">
    <name type="scientific">Candidatus Taenaricola geysiri</name>
    <dbReference type="NCBI Taxonomy" id="1974752"/>
    <lineage>
        <taxon>Bacteria</taxon>
        <taxon>Pseudomonadati</taxon>
        <taxon>Candidatus Omnitrophota</taxon>
        <taxon>Candidatus Taenaricola</taxon>
    </lineage>
</organism>
<dbReference type="AlphaFoldDB" id="A0A2J0LKE3"/>
<feature type="domain" description="Glycosyltransferase 2-like" evidence="1">
    <location>
        <begin position="5"/>
        <end position="103"/>
    </location>
</feature>
<protein>
    <submittedName>
        <fullName evidence="2">Glycosyltransferase</fullName>
    </submittedName>
</protein>
<reference evidence="2 3" key="1">
    <citation type="submission" date="2017-09" db="EMBL/GenBank/DDBJ databases">
        <title>Depth-based differentiation of microbial function through sediment-hosted aquifers and enrichment of novel symbionts in the deep terrestrial subsurface.</title>
        <authorList>
            <person name="Probst A.J."/>
            <person name="Ladd B."/>
            <person name="Jarett J.K."/>
            <person name="Geller-Mcgrath D.E."/>
            <person name="Sieber C.M."/>
            <person name="Emerson J.B."/>
            <person name="Anantharaman K."/>
            <person name="Thomas B.C."/>
            <person name="Malmstrom R."/>
            <person name="Stieglmeier M."/>
            <person name="Klingl A."/>
            <person name="Woyke T."/>
            <person name="Ryan C.M."/>
            <person name="Banfield J.F."/>
        </authorList>
    </citation>
    <scope>NUCLEOTIDE SEQUENCE [LARGE SCALE GENOMIC DNA]</scope>
    <source>
        <strain evidence="2">CG12_big_fil_rev_8_21_14_0_65_43_15</strain>
    </source>
</reference>
<dbReference type="Proteomes" id="UP000231267">
    <property type="component" value="Unassembled WGS sequence"/>
</dbReference>
<evidence type="ECO:0000259" key="1">
    <source>
        <dbReference type="Pfam" id="PF00535"/>
    </source>
</evidence>
<evidence type="ECO:0000313" key="3">
    <source>
        <dbReference type="Proteomes" id="UP000231267"/>
    </source>
</evidence>
<dbReference type="CDD" id="cd06433">
    <property type="entry name" value="GT_2_WfgS_like"/>
    <property type="match status" value="1"/>
</dbReference>
<dbReference type="SUPFAM" id="SSF53448">
    <property type="entry name" value="Nucleotide-diphospho-sugar transferases"/>
    <property type="match status" value="1"/>
</dbReference>
<dbReference type="InterPro" id="IPR029044">
    <property type="entry name" value="Nucleotide-diphossugar_trans"/>
</dbReference>
<accession>A0A2J0LKE3</accession>
<dbReference type="EMBL" id="PFGP01000122">
    <property type="protein sequence ID" value="PIW66073.1"/>
    <property type="molecule type" value="Genomic_DNA"/>
</dbReference>